<dbReference type="GeneTree" id="ENSGT00940000156485"/>
<evidence type="ECO:0000256" key="4">
    <source>
        <dbReference type="ARBA" id="ARBA00022737"/>
    </source>
</evidence>
<dbReference type="SUPFAM" id="SSF57603">
    <property type="entry name" value="FnI-like domain"/>
    <property type="match status" value="2"/>
</dbReference>
<evidence type="ECO:0000256" key="3">
    <source>
        <dbReference type="ARBA" id="ARBA00022729"/>
    </source>
</evidence>
<dbReference type="InterPro" id="IPR001007">
    <property type="entry name" value="VWF_dom"/>
</dbReference>
<comment type="subcellular location">
    <subcellularLocation>
        <location evidence="1">Secreted</location>
    </subcellularLocation>
</comment>
<dbReference type="PANTHER" id="PTHR46698:SF4">
    <property type="entry name" value="CROSSVEINLESS 2"/>
    <property type="match status" value="1"/>
</dbReference>
<sequence>IPFNLNDPCLTCMCKNGEVICIQEKCPELPKDCTLVIKHTGVCCAFCKGKHTRAHGGLLQCVREVCPLLSCPSSLHAFSGQCCPRCHGQRRVFDLRPRSCLFKSNIYTNNESFTLDSCTTCVCMDSTVVCEKRCRHGEHVCSEPDTCCEECILYVQPQRACRMQHNTYQVCEHNPCPSPAGPGTCTVFGDPHYRTFDGKAFNFQGTCRYTLTRDCSPAERFHVLVQNEGRNTRFFSWTKAVEIHLGFSTVRLLPHLRVLVNKTKAPPFYETPQFAVNNTGNLVTVNTTFGITVTWDGNGFVEVAAEAYLRGRLCGLCGNYNGHRRDEFLSRDGSFRRDIEGFAESWRADDNEVCDDRVQPHLPDLCAGSRKKRRRARRECRKLTSWGFRRCHEVIDIIPYYKSCIMDMCECPSHKRCFCEAFLAYTRACEHEGLRIHWNMSHDCRGTTYSSFEVVFNLSVNSLV</sequence>
<protein>
    <submittedName>
        <fullName evidence="6">BMP binding endothelial regulator</fullName>
    </submittedName>
</protein>
<dbReference type="Pfam" id="PF08742">
    <property type="entry name" value="C8"/>
    <property type="match status" value="1"/>
</dbReference>
<keyword evidence="2" id="KW-0964">Secreted</keyword>
<evidence type="ECO:0000313" key="6">
    <source>
        <dbReference type="Ensembl" id="ENSEBUP00000010119.1"/>
    </source>
</evidence>
<organism evidence="6 7">
    <name type="scientific">Eptatretus burgeri</name>
    <name type="common">Inshore hagfish</name>
    <dbReference type="NCBI Taxonomy" id="7764"/>
    <lineage>
        <taxon>Eukaryota</taxon>
        <taxon>Metazoa</taxon>
        <taxon>Chordata</taxon>
        <taxon>Craniata</taxon>
        <taxon>Vertebrata</taxon>
        <taxon>Cyclostomata</taxon>
        <taxon>Myxini</taxon>
        <taxon>Myxiniformes</taxon>
        <taxon>Myxinidae</taxon>
        <taxon>Eptatretinae</taxon>
        <taxon>Eptatretus</taxon>
    </lineage>
</organism>
<dbReference type="PROSITE" id="PS51233">
    <property type="entry name" value="VWFD"/>
    <property type="match status" value="1"/>
</dbReference>
<keyword evidence="4" id="KW-0677">Repeat</keyword>
<dbReference type="PANTHER" id="PTHR46698">
    <property type="entry name" value="CROSSVEINLESS 2"/>
    <property type="match status" value="1"/>
</dbReference>
<evidence type="ECO:0000256" key="2">
    <source>
        <dbReference type="ARBA" id="ARBA00022525"/>
    </source>
</evidence>
<feature type="domain" description="VWFD" evidence="5">
    <location>
        <begin position="183"/>
        <end position="355"/>
    </location>
</feature>
<dbReference type="InterPro" id="IPR014853">
    <property type="entry name" value="VWF/SSPO/ZAN-like_Cys-rich_dom"/>
</dbReference>
<reference evidence="6" key="1">
    <citation type="submission" date="2025-08" db="UniProtKB">
        <authorList>
            <consortium name="Ensembl"/>
        </authorList>
    </citation>
    <scope>IDENTIFICATION</scope>
</reference>
<dbReference type="Pfam" id="PF00094">
    <property type="entry name" value="VWD"/>
    <property type="match status" value="1"/>
</dbReference>
<evidence type="ECO:0000313" key="7">
    <source>
        <dbReference type="Proteomes" id="UP000694388"/>
    </source>
</evidence>
<evidence type="ECO:0000256" key="1">
    <source>
        <dbReference type="ARBA" id="ARBA00004613"/>
    </source>
</evidence>
<reference evidence="6" key="2">
    <citation type="submission" date="2025-09" db="UniProtKB">
        <authorList>
            <consortium name="Ensembl"/>
        </authorList>
    </citation>
    <scope>IDENTIFICATION</scope>
</reference>
<proteinExistence type="predicted"/>
<keyword evidence="3" id="KW-0732">Signal</keyword>
<dbReference type="SMART" id="SM00832">
    <property type="entry name" value="C8"/>
    <property type="match status" value="1"/>
</dbReference>
<evidence type="ECO:0000259" key="5">
    <source>
        <dbReference type="PROSITE" id="PS51233"/>
    </source>
</evidence>
<dbReference type="GO" id="GO:0005576">
    <property type="term" value="C:extracellular region"/>
    <property type="evidence" value="ECO:0007669"/>
    <property type="project" value="UniProtKB-SubCell"/>
</dbReference>
<dbReference type="SMART" id="SM00216">
    <property type="entry name" value="VWD"/>
    <property type="match status" value="1"/>
</dbReference>
<dbReference type="Proteomes" id="UP000694388">
    <property type="component" value="Unplaced"/>
</dbReference>
<dbReference type="Gene3D" id="2.10.70.10">
    <property type="entry name" value="Complement Module, domain 1"/>
    <property type="match status" value="1"/>
</dbReference>
<dbReference type="Gene3D" id="6.20.200.20">
    <property type="match status" value="1"/>
</dbReference>
<dbReference type="Ensembl" id="ENSEBUT00000010659.1">
    <property type="protein sequence ID" value="ENSEBUP00000010119.1"/>
    <property type="gene ID" value="ENSEBUG00000006494.1"/>
</dbReference>
<dbReference type="SMART" id="SM00214">
    <property type="entry name" value="VWC"/>
    <property type="match status" value="1"/>
</dbReference>
<dbReference type="AlphaFoldDB" id="A0A8C4Q4Z8"/>
<accession>A0A8C4Q4Z8</accession>
<name>A0A8C4Q4Z8_EPTBU</name>
<dbReference type="InterPro" id="IPR001846">
    <property type="entry name" value="VWF_type-D"/>
</dbReference>
<keyword evidence="7" id="KW-1185">Reference proteome</keyword>
<dbReference type="InterPro" id="IPR052424">
    <property type="entry name" value="Kielin_Chordin-BMP_Reg"/>
</dbReference>